<dbReference type="Proteomes" id="UP000078070">
    <property type="component" value="Chromosome"/>
</dbReference>
<reference evidence="1 2" key="2">
    <citation type="journal article" date="2018" name="Int. J. Syst. Evol. Microbiol.">
        <title>Marinobacterium aestuarii sp. nov., a benzene-degrading marine bacterium isolated from estuary sediment.</title>
        <authorList>
            <person name="Bae S.S."/>
            <person name="Jung J."/>
            <person name="Chung D."/>
            <person name="Baek K."/>
        </authorList>
    </citation>
    <scope>NUCLEOTIDE SEQUENCE [LARGE SCALE GENOMIC DNA]</scope>
    <source>
        <strain evidence="1 2">ST58-10</strain>
    </source>
</reference>
<dbReference type="KEGG" id="mars:A8C75_12970"/>
<dbReference type="AlphaFoldDB" id="A0A1A9EYV7"/>
<dbReference type="OrthoDB" id="6121078at2"/>
<evidence type="ECO:0008006" key="3">
    <source>
        <dbReference type="Google" id="ProtNLM"/>
    </source>
</evidence>
<accession>A0A1A9EYV7</accession>
<organism evidence="1 2">
    <name type="scientific">Marinobacterium aestuarii</name>
    <dbReference type="NCBI Taxonomy" id="1821621"/>
    <lineage>
        <taxon>Bacteria</taxon>
        <taxon>Pseudomonadati</taxon>
        <taxon>Pseudomonadota</taxon>
        <taxon>Gammaproteobacteria</taxon>
        <taxon>Oceanospirillales</taxon>
        <taxon>Oceanospirillaceae</taxon>
        <taxon>Marinobacterium</taxon>
    </lineage>
</organism>
<dbReference type="RefSeq" id="WP_067383022.1">
    <property type="nucleotide sequence ID" value="NZ_CP015839.1"/>
</dbReference>
<keyword evidence="2" id="KW-1185">Reference proteome</keyword>
<dbReference type="InterPro" id="IPR046493">
    <property type="entry name" value="DUF6586"/>
</dbReference>
<name>A0A1A9EYV7_9GAMM</name>
<gene>
    <name evidence="1" type="ORF">A8C75_12970</name>
</gene>
<sequence>MSVFVTRTSQKLNFVQLQLEQLAQAQVSTGWSRQAQVECCQESVLFHLASAYGAFLCEIGDHYRLEVAQLQSFADLDALFEQAAVQSPERTELASLEQDAASWLRRLRAAYEACWQPGAKAQALNAVESQSEIRLMPLSADTVTQVTPQQCQLWQRELAQLVERLRAGMQEW</sequence>
<dbReference type="EMBL" id="CP015839">
    <property type="protein sequence ID" value="ANG63294.1"/>
    <property type="molecule type" value="Genomic_DNA"/>
</dbReference>
<protein>
    <recommendedName>
        <fullName evidence="3">PasA protein</fullName>
    </recommendedName>
</protein>
<evidence type="ECO:0000313" key="2">
    <source>
        <dbReference type="Proteomes" id="UP000078070"/>
    </source>
</evidence>
<reference evidence="2" key="1">
    <citation type="submission" date="2016-05" db="EMBL/GenBank/DDBJ databases">
        <authorList>
            <person name="Baek K."/>
            <person name="Yang S.-J."/>
        </authorList>
    </citation>
    <scope>NUCLEOTIDE SEQUENCE [LARGE SCALE GENOMIC DNA]</scope>
    <source>
        <strain evidence="2">ST58-10</strain>
    </source>
</reference>
<proteinExistence type="predicted"/>
<dbReference type="Pfam" id="PF20227">
    <property type="entry name" value="DUF6586"/>
    <property type="match status" value="1"/>
</dbReference>
<evidence type="ECO:0000313" key="1">
    <source>
        <dbReference type="EMBL" id="ANG63294.1"/>
    </source>
</evidence>
<dbReference type="STRING" id="1821621.A8C75_12970"/>